<dbReference type="OrthoDB" id="5507614at2"/>
<dbReference type="CDD" id="cd00317">
    <property type="entry name" value="cyclophilin"/>
    <property type="match status" value="1"/>
</dbReference>
<dbReference type="HOGENOM" id="CLU_012062_8_0_11"/>
<dbReference type="SUPFAM" id="SSF50891">
    <property type="entry name" value="Cyclophilin-like"/>
    <property type="match status" value="1"/>
</dbReference>
<evidence type="ECO:0000256" key="1">
    <source>
        <dbReference type="ARBA" id="ARBA00002388"/>
    </source>
</evidence>
<dbReference type="eggNOG" id="COG0652">
    <property type="taxonomic scope" value="Bacteria"/>
</dbReference>
<feature type="domain" description="PPIase cyclophilin-type" evidence="3">
    <location>
        <begin position="129"/>
        <end position="281"/>
    </location>
</feature>
<dbReference type="InterPro" id="IPR029000">
    <property type="entry name" value="Cyclophilin-like_dom_sf"/>
</dbReference>
<keyword evidence="2" id="KW-0472">Membrane</keyword>
<comment type="function">
    <text evidence="1">PPIases accelerate the folding of proteins. It catalyzes the cis-trans isomerization of proline imidic peptide bonds in oligopeptides.</text>
</comment>
<organism evidence="4 5">
    <name type="scientific">Corynebacterium maris DSM 45190</name>
    <dbReference type="NCBI Taxonomy" id="1224163"/>
    <lineage>
        <taxon>Bacteria</taxon>
        <taxon>Bacillati</taxon>
        <taxon>Actinomycetota</taxon>
        <taxon>Actinomycetes</taxon>
        <taxon>Mycobacteriales</taxon>
        <taxon>Corynebacteriaceae</taxon>
        <taxon>Corynebacterium</taxon>
    </lineage>
</organism>
<dbReference type="KEGG" id="cmd:B841_07360"/>
<dbReference type="RefSeq" id="WP_020934878.1">
    <property type="nucleotide sequence ID" value="NC_021915.1"/>
</dbReference>
<dbReference type="EMBL" id="CP003924">
    <property type="protein sequence ID" value="AGS34945.1"/>
    <property type="molecule type" value="Genomic_DNA"/>
</dbReference>
<dbReference type="STRING" id="1224163.B841_07360"/>
<dbReference type="AlphaFoldDB" id="S5T2V3"/>
<dbReference type="Gene3D" id="2.40.100.10">
    <property type="entry name" value="Cyclophilin-like"/>
    <property type="match status" value="1"/>
</dbReference>
<accession>S5T2V3</accession>
<evidence type="ECO:0000256" key="2">
    <source>
        <dbReference type="SAM" id="Phobius"/>
    </source>
</evidence>
<evidence type="ECO:0000313" key="5">
    <source>
        <dbReference type="Proteomes" id="UP000015388"/>
    </source>
</evidence>
<keyword evidence="2" id="KW-0812">Transmembrane</keyword>
<dbReference type="PANTHER" id="PTHR45625">
    <property type="entry name" value="PEPTIDYL-PROLYL CIS-TRANS ISOMERASE-RELATED"/>
    <property type="match status" value="1"/>
</dbReference>
<dbReference type="Proteomes" id="UP000015388">
    <property type="component" value="Chromosome"/>
</dbReference>
<dbReference type="PANTHER" id="PTHR45625:SF3">
    <property type="entry name" value="PEPTIDYL-PROLYL CIS-TRANS ISOMERASE B-RELATED"/>
    <property type="match status" value="1"/>
</dbReference>
<dbReference type="GO" id="GO:0003755">
    <property type="term" value="F:peptidyl-prolyl cis-trans isomerase activity"/>
    <property type="evidence" value="ECO:0007669"/>
    <property type="project" value="InterPro"/>
</dbReference>
<protein>
    <recommendedName>
        <fullName evidence="3">PPIase cyclophilin-type domain-containing protein</fullName>
    </recommendedName>
</protein>
<reference evidence="4 5" key="1">
    <citation type="submission" date="2012-11" db="EMBL/GenBank/DDBJ databases">
        <title>The complete genome sequence of Corynebacterium maris Coryn-1 (=DSM 45190).</title>
        <authorList>
            <person name="Schaffert L."/>
            <person name="Albersmeier A."/>
            <person name="Kalinowski J."/>
            <person name="Ruckert C."/>
        </authorList>
    </citation>
    <scope>NUCLEOTIDE SEQUENCE [LARGE SCALE GENOMIC DNA]</scope>
    <source>
        <strain evidence="5">Coryn-1</strain>
    </source>
</reference>
<dbReference type="PROSITE" id="PS50072">
    <property type="entry name" value="CSA_PPIASE_2"/>
    <property type="match status" value="1"/>
</dbReference>
<gene>
    <name evidence="4" type="ORF">B841_07360</name>
</gene>
<dbReference type="Pfam" id="PF00160">
    <property type="entry name" value="Pro_isomerase"/>
    <property type="match status" value="1"/>
</dbReference>
<evidence type="ECO:0000259" key="3">
    <source>
        <dbReference type="PROSITE" id="PS50072"/>
    </source>
</evidence>
<feature type="transmembrane region" description="Helical" evidence="2">
    <location>
        <begin position="31"/>
        <end position="52"/>
    </location>
</feature>
<keyword evidence="2" id="KW-1133">Transmembrane helix</keyword>
<sequence length="282" mass="29739">MSSNKERGQQALNSLEKELKARDRKQKRGPWIVAAAAAVIILAIAGGILYLATQPGDETVVADDETTAAPTPEQEDFQVLSMERNEALPATVSCTYEETGEDTNGATLPPTEDISAEGTVTVNLTTNQGEIGMELDRTVAPCTVNAVEHLADEGFYDDTVCHRLTTSGLHVLQCGDPTGTGAGGPGFEFPNEYPTDEAEDTSSPVVYPRGSIAMANAGPDTNGSQFFLNYDDSPLQPNYTYFGQISEEGLATLDAIAETGVQGGMGDGAPAEEVRIESADVA</sequence>
<dbReference type="InterPro" id="IPR002130">
    <property type="entry name" value="Cyclophilin-type_PPIase_dom"/>
</dbReference>
<dbReference type="InterPro" id="IPR044666">
    <property type="entry name" value="Cyclophilin_A-like"/>
</dbReference>
<name>S5T2V3_9CORY</name>
<keyword evidence="5" id="KW-1185">Reference proteome</keyword>
<proteinExistence type="predicted"/>
<dbReference type="PATRIC" id="fig|1224163.3.peg.1478"/>
<evidence type="ECO:0000313" key="4">
    <source>
        <dbReference type="EMBL" id="AGS34945.1"/>
    </source>
</evidence>